<feature type="domain" description="DNA/RNA non-specific endonuclease/pyrophosphatase/phosphodiesterase" evidence="13">
    <location>
        <begin position="40"/>
        <end position="240"/>
    </location>
</feature>
<protein>
    <recommendedName>
        <fullName evidence="10">Endonuclease</fullName>
        <ecNumber evidence="10">3.1.30.-</ecNumber>
    </recommendedName>
</protein>
<reference evidence="14" key="1">
    <citation type="submission" date="2021-03" db="EMBL/GenBank/DDBJ databases">
        <title>Description of Psychrosphaera ytuae sp. nov. isolated from deep sea sediment of South China Sea.</title>
        <authorList>
            <person name="Zhang J."/>
            <person name="Xu X.-D."/>
        </authorList>
    </citation>
    <scope>NUCLEOTIDE SEQUENCE</scope>
    <source>
        <strain evidence="14">MTZ26</strain>
    </source>
</reference>
<dbReference type="InterPro" id="IPR018524">
    <property type="entry name" value="DNA/RNA_endonuclease_AS"/>
</dbReference>
<keyword evidence="15" id="KW-1185">Reference proteome</keyword>
<dbReference type="InterPro" id="IPR020821">
    <property type="entry name" value="ENPP1-3/EXOG-like_nuc-like"/>
</dbReference>
<dbReference type="SMART" id="SM00892">
    <property type="entry name" value="Endonuclease_NS"/>
    <property type="match status" value="1"/>
</dbReference>
<dbReference type="InterPro" id="IPR044929">
    <property type="entry name" value="DNA/RNA_non-sp_Endonuclease_sf"/>
</dbReference>
<dbReference type="GO" id="GO:0004519">
    <property type="term" value="F:endonuclease activity"/>
    <property type="evidence" value="ECO:0007669"/>
    <property type="project" value="UniProtKB-UniRule"/>
</dbReference>
<dbReference type="AlphaFoldDB" id="A0A975DDV5"/>
<feature type="chain" id="PRO_5036779777" description="Endonuclease" evidence="11">
    <location>
        <begin position="19"/>
        <end position="258"/>
    </location>
</feature>
<evidence type="ECO:0000259" key="13">
    <source>
        <dbReference type="SMART" id="SM00892"/>
    </source>
</evidence>
<comment type="similarity">
    <text evidence="2 10">Belongs to the DNA/RNA non-specific endonuclease family.</text>
</comment>
<evidence type="ECO:0000259" key="12">
    <source>
        <dbReference type="SMART" id="SM00477"/>
    </source>
</evidence>
<dbReference type="CDD" id="cd00091">
    <property type="entry name" value="NUC"/>
    <property type="match status" value="1"/>
</dbReference>
<keyword evidence="7" id="KW-0460">Magnesium</keyword>
<evidence type="ECO:0000256" key="5">
    <source>
        <dbReference type="ARBA" id="ARBA00022759"/>
    </source>
</evidence>
<dbReference type="PROSITE" id="PS01070">
    <property type="entry name" value="NUCLEASE_NON_SPEC"/>
    <property type="match status" value="1"/>
</dbReference>
<dbReference type="InterPro" id="IPR040255">
    <property type="entry name" value="Non-specific_endonuclease"/>
</dbReference>
<evidence type="ECO:0000256" key="4">
    <source>
        <dbReference type="ARBA" id="ARBA00022723"/>
    </source>
</evidence>
<organism evidence="14 15">
    <name type="scientific">Psychrosphaera ytuae</name>
    <dbReference type="NCBI Taxonomy" id="2820710"/>
    <lineage>
        <taxon>Bacteria</taxon>
        <taxon>Pseudomonadati</taxon>
        <taxon>Pseudomonadota</taxon>
        <taxon>Gammaproteobacteria</taxon>
        <taxon>Alteromonadales</taxon>
        <taxon>Pseudoalteromonadaceae</taxon>
        <taxon>Psychrosphaera</taxon>
    </lineage>
</organism>
<evidence type="ECO:0000256" key="11">
    <source>
        <dbReference type="SAM" id="SignalP"/>
    </source>
</evidence>
<evidence type="ECO:0000256" key="7">
    <source>
        <dbReference type="ARBA" id="ARBA00022842"/>
    </source>
</evidence>
<dbReference type="GO" id="GO:0046872">
    <property type="term" value="F:metal ion binding"/>
    <property type="evidence" value="ECO:0007669"/>
    <property type="project" value="UniProtKB-KW"/>
</dbReference>
<keyword evidence="11" id="KW-0732">Signal</keyword>
<feature type="signal peptide" evidence="11">
    <location>
        <begin position="1"/>
        <end position="18"/>
    </location>
</feature>
<evidence type="ECO:0000256" key="2">
    <source>
        <dbReference type="ARBA" id="ARBA00010052"/>
    </source>
</evidence>
<name>A0A975DDV5_9GAMM</name>
<feature type="domain" description="ENPP1-3/EXOG-like endonuclease/phosphodiesterase" evidence="12">
    <location>
        <begin position="41"/>
        <end position="240"/>
    </location>
</feature>
<keyword evidence="5 10" id="KW-0255">Endonuclease</keyword>
<comment type="cofactor">
    <cofactor evidence="1 10">
        <name>Mg(2+)</name>
        <dbReference type="ChEBI" id="CHEBI:18420"/>
    </cofactor>
</comment>
<evidence type="ECO:0000256" key="3">
    <source>
        <dbReference type="ARBA" id="ARBA00022722"/>
    </source>
</evidence>
<dbReference type="Gene3D" id="3.40.570.10">
    <property type="entry name" value="Extracellular Endonuclease, subunit A"/>
    <property type="match status" value="1"/>
</dbReference>
<dbReference type="GO" id="GO:0003676">
    <property type="term" value="F:nucleic acid binding"/>
    <property type="evidence" value="ECO:0007669"/>
    <property type="project" value="InterPro"/>
</dbReference>
<evidence type="ECO:0000256" key="10">
    <source>
        <dbReference type="RuleBase" id="RU366055"/>
    </source>
</evidence>
<feature type="active site" description="Proton acceptor" evidence="8">
    <location>
        <position position="106"/>
    </location>
</feature>
<keyword evidence="3 10" id="KW-0540">Nuclease</keyword>
<dbReference type="GO" id="GO:0016787">
    <property type="term" value="F:hydrolase activity"/>
    <property type="evidence" value="ECO:0007669"/>
    <property type="project" value="UniProtKB-KW"/>
</dbReference>
<dbReference type="KEGG" id="psym:J1N51_06600"/>
<evidence type="ECO:0000313" key="15">
    <source>
        <dbReference type="Proteomes" id="UP000682739"/>
    </source>
</evidence>
<evidence type="ECO:0000256" key="8">
    <source>
        <dbReference type="PIRSR" id="PIRSR640255-1"/>
    </source>
</evidence>
<feature type="binding site" evidence="9">
    <location>
        <position position="136"/>
    </location>
    <ligand>
        <name>Mg(2+)</name>
        <dbReference type="ChEBI" id="CHEBI:18420"/>
        <note>catalytic</note>
    </ligand>
</feature>
<dbReference type="EC" id="3.1.30.-" evidence="10"/>
<dbReference type="Pfam" id="PF01223">
    <property type="entry name" value="Endonuclease_NS"/>
    <property type="match status" value="1"/>
</dbReference>
<dbReference type="InterPro" id="IPR044925">
    <property type="entry name" value="His-Me_finger_sf"/>
</dbReference>
<dbReference type="InterPro" id="IPR001604">
    <property type="entry name" value="Endo_G_ENPP1-like_dom"/>
</dbReference>
<dbReference type="Proteomes" id="UP000682739">
    <property type="component" value="Chromosome"/>
</dbReference>
<proteinExistence type="inferred from homology"/>
<evidence type="ECO:0000256" key="6">
    <source>
        <dbReference type="ARBA" id="ARBA00022801"/>
    </source>
</evidence>
<dbReference type="PANTHER" id="PTHR13966:SF5">
    <property type="entry name" value="ENDONUCLEASE G, MITOCHONDRIAL"/>
    <property type="match status" value="1"/>
</dbReference>
<gene>
    <name evidence="14" type="ORF">J1N51_06600</name>
</gene>
<evidence type="ECO:0000313" key="14">
    <source>
        <dbReference type="EMBL" id="QTH65103.1"/>
    </source>
</evidence>
<dbReference type="RefSeq" id="WP_208833138.1">
    <property type="nucleotide sequence ID" value="NZ_CP072110.1"/>
</dbReference>
<dbReference type="SUPFAM" id="SSF54060">
    <property type="entry name" value="His-Me finger endonucleases"/>
    <property type="match status" value="1"/>
</dbReference>
<dbReference type="EMBL" id="CP072110">
    <property type="protein sequence ID" value="QTH65103.1"/>
    <property type="molecule type" value="Genomic_DNA"/>
</dbReference>
<accession>A0A975DDV5</accession>
<keyword evidence="6 10" id="KW-0378">Hydrolase</keyword>
<dbReference type="SMART" id="SM00477">
    <property type="entry name" value="NUC"/>
    <property type="match status" value="1"/>
</dbReference>
<keyword evidence="4 9" id="KW-0479">Metal-binding</keyword>
<evidence type="ECO:0000256" key="9">
    <source>
        <dbReference type="PIRSR" id="PIRSR640255-2"/>
    </source>
</evidence>
<evidence type="ECO:0000256" key="1">
    <source>
        <dbReference type="ARBA" id="ARBA00001946"/>
    </source>
</evidence>
<dbReference type="PANTHER" id="PTHR13966">
    <property type="entry name" value="ENDONUCLEASE RELATED"/>
    <property type="match status" value="1"/>
</dbReference>
<sequence>MKITLSIFILFISFVTTASSTHCSQFGCPSGAPSSNDVIERPIYKLSSNRSTKLADWAAYQVTPMTIDGPSRSRTWKADPNILSRYTLEPSDYTDAHAVIGTDRGHQVPLASFSNTDYWRDTNYLSNITPQSSDLNQGPWVRLETAVRNFVRTGQSVYVVTGPLYEFFWASLPKANEKHTVPSGYFKVVATVSSSGWVEASAFIMSQNSARSTYYCSTEVTIDEVEQRTGLNILPSLPSYKATAVEANIGGLSRELGC</sequence>